<keyword evidence="2" id="KW-0812">Transmembrane</keyword>
<dbReference type="AlphaFoldDB" id="A0A9W8EHE2"/>
<protein>
    <submittedName>
        <fullName evidence="3">Uncharacterized protein</fullName>
    </submittedName>
</protein>
<sequence length="225" mass="24821">MRSPSVRTDTSKDLAEPPSPANSSAAMARPDASAAIKLSMYDMPMSRQVIHLRMVFLVNVLCSTAISVWVGSDDIFTILAAGCIMLGGFIPLALVQLMYHDHVRSIRILGGLSQKVLARAKRAELAGESQVEFPVANSTPLLIKKYTMSTRDPEVPLYVRDLVPGPSRKYSVLWLHRAAAGTTRFRISKKVIQFHPDIRALDQRIRQNAQPPLPAAPVEAMHKRA</sequence>
<proteinExistence type="predicted"/>
<evidence type="ECO:0000313" key="3">
    <source>
        <dbReference type="EMBL" id="KAJ2007196.1"/>
    </source>
</evidence>
<keyword evidence="2" id="KW-1133">Transmembrane helix</keyword>
<name>A0A9W8EHE2_9FUNG</name>
<keyword evidence="2" id="KW-0472">Membrane</keyword>
<accession>A0A9W8EHE2</accession>
<comment type="caution">
    <text evidence="3">The sequence shown here is derived from an EMBL/GenBank/DDBJ whole genome shotgun (WGS) entry which is preliminary data.</text>
</comment>
<dbReference type="EMBL" id="JANBQF010000033">
    <property type="protein sequence ID" value="KAJ2007196.1"/>
    <property type="molecule type" value="Genomic_DNA"/>
</dbReference>
<gene>
    <name evidence="3" type="ORF">H4R26_000912</name>
</gene>
<keyword evidence="4" id="KW-1185">Reference proteome</keyword>
<dbReference type="Proteomes" id="UP001150907">
    <property type="component" value="Unassembled WGS sequence"/>
</dbReference>
<dbReference type="OrthoDB" id="5518601at2759"/>
<organism evidence="3 4">
    <name type="scientific">Coemansia thaxteri</name>
    <dbReference type="NCBI Taxonomy" id="2663907"/>
    <lineage>
        <taxon>Eukaryota</taxon>
        <taxon>Fungi</taxon>
        <taxon>Fungi incertae sedis</taxon>
        <taxon>Zoopagomycota</taxon>
        <taxon>Kickxellomycotina</taxon>
        <taxon>Kickxellomycetes</taxon>
        <taxon>Kickxellales</taxon>
        <taxon>Kickxellaceae</taxon>
        <taxon>Coemansia</taxon>
    </lineage>
</organism>
<feature type="transmembrane region" description="Helical" evidence="2">
    <location>
        <begin position="75"/>
        <end position="99"/>
    </location>
</feature>
<evidence type="ECO:0000313" key="4">
    <source>
        <dbReference type="Proteomes" id="UP001150907"/>
    </source>
</evidence>
<reference evidence="3" key="1">
    <citation type="submission" date="2022-07" db="EMBL/GenBank/DDBJ databases">
        <title>Phylogenomic reconstructions and comparative analyses of Kickxellomycotina fungi.</title>
        <authorList>
            <person name="Reynolds N.K."/>
            <person name="Stajich J.E."/>
            <person name="Barry K."/>
            <person name="Grigoriev I.V."/>
            <person name="Crous P."/>
            <person name="Smith M.E."/>
        </authorList>
    </citation>
    <scope>NUCLEOTIDE SEQUENCE</scope>
    <source>
        <strain evidence="3">IMI 214461</strain>
    </source>
</reference>
<feature type="transmembrane region" description="Helical" evidence="2">
    <location>
        <begin position="50"/>
        <end position="69"/>
    </location>
</feature>
<evidence type="ECO:0000256" key="2">
    <source>
        <dbReference type="SAM" id="Phobius"/>
    </source>
</evidence>
<evidence type="ECO:0000256" key="1">
    <source>
        <dbReference type="SAM" id="MobiDB-lite"/>
    </source>
</evidence>
<feature type="region of interest" description="Disordered" evidence="1">
    <location>
        <begin position="1"/>
        <end position="28"/>
    </location>
</feature>